<dbReference type="PANTHER" id="PTHR43355:SF2">
    <property type="entry name" value="FLAVIN REDUCTASE (NADPH)"/>
    <property type="match status" value="1"/>
</dbReference>
<gene>
    <name evidence="2" type="ORF">Airi01_002310</name>
</gene>
<dbReference type="Pfam" id="PF13460">
    <property type="entry name" value="NAD_binding_10"/>
    <property type="match status" value="1"/>
</dbReference>
<sequence length="218" mass="23048">MEGEAPMRLTILGATGGTGTQLVGQALEEGHDVTAVVRDPARLDVPAHERLRVITADVTDAASVAPAVEGADAVLSTLGHRDRGPTTICRDAARAVIEAMGKAGVRRLVVCSAAGAFADGGDGLFTRYVVKPLILGPLLKNAFEDMRACEREVRDSALEWTLVRPPRLLDKEATGRYRTAIDVNLRGGRTISRADLAACMLGVVGDDGSVRHHVSVAY</sequence>
<proteinExistence type="predicted"/>
<comment type="caution">
    <text evidence="2">The sequence shown here is derived from an EMBL/GenBank/DDBJ whole genome shotgun (WGS) entry which is preliminary data.</text>
</comment>
<dbReference type="InterPro" id="IPR051606">
    <property type="entry name" value="Polyketide_Oxido-like"/>
</dbReference>
<evidence type="ECO:0000313" key="3">
    <source>
        <dbReference type="Proteomes" id="UP001165135"/>
    </source>
</evidence>
<name>A0A9W6VLS9_9ACTN</name>
<dbReference type="AlphaFoldDB" id="A0A9W6VLS9"/>
<evidence type="ECO:0000313" key="2">
    <source>
        <dbReference type="EMBL" id="GLY71964.1"/>
    </source>
</evidence>
<dbReference type="GO" id="GO:0004074">
    <property type="term" value="F:biliverdin reductase [NAD(P)H] activity"/>
    <property type="evidence" value="ECO:0007669"/>
    <property type="project" value="TreeGrafter"/>
</dbReference>
<dbReference type="GO" id="GO:0042602">
    <property type="term" value="F:riboflavin reductase (NADPH) activity"/>
    <property type="evidence" value="ECO:0007669"/>
    <property type="project" value="TreeGrafter"/>
</dbReference>
<protein>
    <submittedName>
        <fullName evidence="2">NADH-flavin reductase</fullName>
    </submittedName>
</protein>
<dbReference type="Gene3D" id="3.40.50.720">
    <property type="entry name" value="NAD(P)-binding Rossmann-like Domain"/>
    <property type="match status" value="1"/>
</dbReference>
<dbReference type="EMBL" id="BSTJ01000001">
    <property type="protein sequence ID" value="GLY71964.1"/>
    <property type="molecule type" value="Genomic_DNA"/>
</dbReference>
<feature type="domain" description="NAD(P)-binding" evidence="1">
    <location>
        <begin position="13"/>
        <end position="206"/>
    </location>
</feature>
<dbReference type="InterPro" id="IPR036291">
    <property type="entry name" value="NAD(P)-bd_dom_sf"/>
</dbReference>
<evidence type="ECO:0000259" key="1">
    <source>
        <dbReference type="Pfam" id="PF13460"/>
    </source>
</evidence>
<organism evidence="2 3">
    <name type="scientific">Actinoallomurus iriomotensis</name>
    <dbReference type="NCBI Taxonomy" id="478107"/>
    <lineage>
        <taxon>Bacteria</taxon>
        <taxon>Bacillati</taxon>
        <taxon>Actinomycetota</taxon>
        <taxon>Actinomycetes</taxon>
        <taxon>Streptosporangiales</taxon>
        <taxon>Thermomonosporaceae</taxon>
        <taxon>Actinoallomurus</taxon>
    </lineage>
</organism>
<accession>A0A9W6VLS9</accession>
<dbReference type="SUPFAM" id="SSF51735">
    <property type="entry name" value="NAD(P)-binding Rossmann-fold domains"/>
    <property type="match status" value="1"/>
</dbReference>
<reference evidence="2" key="1">
    <citation type="submission" date="2023-03" db="EMBL/GenBank/DDBJ databases">
        <title>Actinoallomurus iriomotensis NBRC 103681.</title>
        <authorList>
            <person name="Ichikawa N."/>
            <person name="Sato H."/>
            <person name="Tonouchi N."/>
        </authorList>
    </citation>
    <scope>NUCLEOTIDE SEQUENCE</scope>
    <source>
        <strain evidence="2">NBRC 103681</strain>
    </source>
</reference>
<dbReference type="PANTHER" id="PTHR43355">
    <property type="entry name" value="FLAVIN REDUCTASE (NADPH)"/>
    <property type="match status" value="1"/>
</dbReference>
<dbReference type="Proteomes" id="UP001165135">
    <property type="component" value="Unassembled WGS sequence"/>
</dbReference>
<dbReference type="InterPro" id="IPR016040">
    <property type="entry name" value="NAD(P)-bd_dom"/>
</dbReference>
<dbReference type="CDD" id="cd05244">
    <property type="entry name" value="BVR-B_like_SDR_a"/>
    <property type="match status" value="1"/>
</dbReference>